<keyword evidence="6 7" id="KW-0472">Membrane</keyword>
<feature type="transmembrane region" description="Helical" evidence="7">
    <location>
        <begin position="9"/>
        <end position="30"/>
    </location>
</feature>
<dbReference type="OrthoDB" id="9773683at2"/>
<proteinExistence type="inferred from homology"/>
<evidence type="ECO:0000256" key="5">
    <source>
        <dbReference type="ARBA" id="ARBA00022989"/>
    </source>
</evidence>
<dbReference type="RefSeq" id="WP_073011665.1">
    <property type="nucleotide sequence ID" value="NZ_FQXD01000015.1"/>
</dbReference>
<evidence type="ECO:0000256" key="3">
    <source>
        <dbReference type="ARBA" id="ARBA00022475"/>
    </source>
</evidence>
<protein>
    <submittedName>
        <fullName evidence="9">Peptide/nickel transport system permease protein</fullName>
    </submittedName>
</protein>
<evidence type="ECO:0000313" key="9">
    <source>
        <dbReference type="EMBL" id="SHH84578.1"/>
    </source>
</evidence>
<keyword evidence="3" id="KW-1003">Cell membrane</keyword>
<evidence type="ECO:0000256" key="4">
    <source>
        <dbReference type="ARBA" id="ARBA00022692"/>
    </source>
</evidence>
<feature type="domain" description="ABC transmembrane type-1" evidence="8">
    <location>
        <begin position="96"/>
        <end position="307"/>
    </location>
</feature>
<dbReference type="GO" id="GO:0005886">
    <property type="term" value="C:plasma membrane"/>
    <property type="evidence" value="ECO:0007669"/>
    <property type="project" value="UniProtKB-SubCell"/>
</dbReference>
<dbReference type="PANTHER" id="PTHR43163">
    <property type="entry name" value="DIPEPTIDE TRANSPORT SYSTEM PERMEASE PROTEIN DPPB-RELATED"/>
    <property type="match status" value="1"/>
</dbReference>
<feature type="transmembrane region" description="Helical" evidence="7">
    <location>
        <begin position="188"/>
        <end position="207"/>
    </location>
</feature>
<dbReference type="SUPFAM" id="SSF161098">
    <property type="entry name" value="MetI-like"/>
    <property type="match status" value="1"/>
</dbReference>
<keyword evidence="10" id="KW-1185">Reference proteome</keyword>
<keyword evidence="4 7" id="KW-0812">Transmembrane</keyword>
<dbReference type="Pfam" id="PF00528">
    <property type="entry name" value="BPD_transp_1"/>
    <property type="match status" value="1"/>
</dbReference>
<feature type="transmembrane region" description="Helical" evidence="7">
    <location>
        <begin position="138"/>
        <end position="156"/>
    </location>
</feature>
<comment type="subcellular location">
    <subcellularLocation>
        <location evidence="1 7">Cell membrane</location>
        <topology evidence="1 7">Multi-pass membrane protein</topology>
    </subcellularLocation>
</comment>
<organism evidence="9 10">
    <name type="scientific">Virgibacillus chiguensis</name>
    <dbReference type="NCBI Taxonomy" id="411959"/>
    <lineage>
        <taxon>Bacteria</taxon>
        <taxon>Bacillati</taxon>
        <taxon>Bacillota</taxon>
        <taxon>Bacilli</taxon>
        <taxon>Bacillales</taxon>
        <taxon>Bacillaceae</taxon>
        <taxon>Virgibacillus</taxon>
    </lineage>
</organism>
<dbReference type="EMBL" id="FQXD01000015">
    <property type="protein sequence ID" value="SHH84578.1"/>
    <property type="molecule type" value="Genomic_DNA"/>
</dbReference>
<accession>A0A1M5WAX9</accession>
<dbReference type="PANTHER" id="PTHR43163:SF6">
    <property type="entry name" value="DIPEPTIDE TRANSPORT SYSTEM PERMEASE PROTEIN DPPB-RELATED"/>
    <property type="match status" value="1"/>
</dbReference>
<dbReference type="GO" id="GO:0055085">
    <property type="term" value="P:transmembrane transport"/>
    <property type="evidence" value="ECO:0007669"/>
    <property type="project" value="InterPro"/>
</dbReference>
<evidence type="ECO:0000313" key="10">
    <source>
        <dbReference type="Proteomes" id="UP000184079"/>
    </source>
</evidence>
<dbReference type="Pfam" id="PF19300">
    <property type="entry name" value="BPD_transp_1_N"/>
    <property type="match status" value="1"/>
</dbReference>
<feature type="transmembrane region" description="Helical" evidence="7">
    <location>
        <begin position="99"/>
        <end position="117"/>
    </location>
</feature>
<dbReference type="InterPro" id="IPR000515">
    <property type="entry name" value="MetI-like"/>
</dbReference>
<dbReference type="PROSITE" id="PS50928">
    <property type="entry name" value="ABC_TM1"/>
    <property type="match status" value="1"/>
</dbReference>
<feature type="transmembrane region" description="Helical" evidence="7">
    <location>
        <begin position="288"/>
        <end position="314"/>
    </location>
</feature>
<dbReference type="Gene3D" id="1.10.3720.10">
    <property type="entry name" value="MetI-like"/>
    <property type="match status" value="1"/>
</dbReference>
<evidence type="ECO:0000256" key="7">
    <source>
        <dbReference type="RuleBase" id="RU363032"/>
    </source>
</evidence>
<evidence type="ECO:0000259" key="8">
    <source>
        <dbReference type="PROSITE" id="PS50928"/>
    </source>
</evidence>
<dbReference type="Proteomes" id="UP000184079">
    <property type="component" value="Unassembled WGS sequence"/>
</dbReference>
<feature type="transmembrane region" description="Helical" evidence="7">
    <location>
        <begin position="243"/>
        <end position="268"/>
    </location>
</feature>
<dbReference type="InterPro" id="IPR045621">
    <property type="entry name" value="BPD_transp_1_N"/>
</dbReference>
<evidence type="ECO:0000256" key="6">
    <source>
        <dbReference type="ARBA" id="ARBA00023136"/>
    </source>
</evidence>
<evidence type="ECO:0000256" key="1">
    <source>
        <dbReference type="ARBA" id="ARBA00004651"/>
    </source>
</evidence>
<dbReference type="NCBIfam" id="NF045472">
    <property type="entry name" value="Opp4B"/>
    <property type="match status" value="1"/>
</dbReference>
<evidence type="ECO:0000256" key="2">
    <source>
        <dbReference type="ARBA" id="ARBA00022448"/>
    </source>
</evidence>
<sequence>MLIYTLRRIAIMIPIIFLVSVVVFFLANLMPGDALTGRIDPLNTDPAYIEEMREKLGYNDPIYVQYLNWISGFFQGDFGQSFVHKMPASELILSRLPNTILLAVVAMIITYIVSFLMGRYAGRHPYTLGDYGVQVLNYLALAMPSFVAALLFIYFVSFQLGWLPATGSIGSGVDPGTWEYIISKVEHAILPSLCLGLLPIASYTQFLRNDMIESSQKDFVRMARAKGTPERKIYNKHILRNSVIPIVTLLGFDLAGIIGGSVIIETIFTYPGVGQLFVDSINNRDYTVVMAVTMLLTVMTLIGNLLADIFYALVDPRIRLD</sequence>
<dbReference type="AlphaFoldDB" id="A0A1M5WAX9"/>
<keyword evidence="2 7" id="KW-0813">Transport</keyword>
<dbReference type="InterPro" id="IPR035906">
    <property type="entry name" value="MetI-like_sf"/>
</dbReference>
<reference evidence="10" key="1">
    <citation type="submission" date="2016-11" db="EMBL/GenBank/DDBJ databases">
        <authorList>
            <person name="Varghese N."/>
            <person name="Submissions S."/>
        </authorList>
    </citation>
    <scope>NUCLEOTIDE SEQUENCE [LARGE SCALE GENOMIC DNA]</scope>
    <source>
        <strain evidence="10">CGMCC 1.6496</strain>
    </source>
</reference>
<keyword evidence="5 7" id="KW-1133">Transmembrane helix</keyword>
<dbReference type="CDD" id="cd06261">
    <property type="entry name" value="TM_PBP2"/>
    <property type="match status" value="1"/>
</dbReference>
<gene>
    <name evidence="9" type="ORF">SAMN05421807_11589</name>
</gene>
<comment type="similarity">
    <text evidence="7">Belongs to the binding-protein-dependent transport system permease family.</text>
</comment>
<name>A0A1M5WAX9_9BACI</name>